<comment type="catalytic activity">
    <reaction evidence="11">
        <text>L-seryl-[protein] + ATP = O-phospho-L-seryl-[protein] + ADP + H(+)</text>
        <dbReference type="Rhea" id="RHEA:17989"/>
        <dbReference type="Rhea" id="RHEA-COMP:9863"/>
        <dbReference type="Rhea" id="RHEA-COMP:11604"/>
        <dbReference type="ChEBI" id="CHEBI:15378"/>
        <dbReference type="ChEBI" id="CHEBI:29999"/>
        <dbReference type="ChEBI" id="CHEBI:30616"/>
        <dbReference type="ChEBI" id="CHEBI:83421"/>
        <dbReference type="ChEBI" id="CHEBI:456216"/>
        <dbReference type="EC" id="2.7.11.1"/>
    </reaction>
</comment>
<accession>A0A2P6SP18</accession>
<keyword evidence="6" id="KW-0418">Kinase</keyword>
<evidence type="ECO:0000256" key="5">
    <source>
        <dbReference type="ARBA" id="ARBA00022741"/>
    </source>
</evidence>
<gene>
    <name evidence="13" type="ORF">RchiOBHm_Chr1g0380681</name>
</gene>
<dbReference type="EMBL" id="PDCK01000039">
    <property type="protein sequence ID" value="PRQ60393.1"/>
    <property type="molecule type" value="Genomic_DNA"/>
</dbReference>
<dbReference type="InterPro" id="IPR001245">
    <property type="entry name" value="Ser-Thr/Tyr_kinase_cat_dom"/>
</dbReference>
<keyword evidence="2" id="KW-0723">Serine/threonine-protein kinase</keyword>
<dbReference type="PANTHER" id="PTHR27002">
    <property type="entry name" value="RECEPTOR-LIKE SERINE/THREONINE-PROTEIN KINASE SD1-8"/>
    <property type="match status" value="1"/>
</dbReference>
<evidence type="ECO:0000256" key="10">
    <source>
        <dbReference type="ARBA" id="ARBA00047899"/>
    </source>
</evidence>
<evidence type="ECO:0000256" key="8">
    <source>
        <dbReference type="ARBA" id="ARBA00023157"/>
    </source>
</evidence>
<evidence type="ECO:0000256" key="1">
    <source>
        <dbReference type="ARBA" id="ARBA00012513"/>
    </source>
</evidence>
<dbReference type="InterPro" id="IPR011009">
    <property type="entry name" value="Kinase-like_dom_sf"/>
</dbReference>
<evidence type="ECO:0000256" key="3">
    <source>
        <dbReference type="ARBA" id="ARBA00022679"/>
    </source>
</evidence>
<keyword evidence="9" id="KW-0325">Glycoprotein</keyword>
<dbReference type="AlphaFoldDB" id="A0A2P6SP18"/>
<evidence type="ECO:0000313" key="14">
    <source>
        <dbReference type="Proteomes" id="UP000238479"/>
    </source>
</evidence>
<organism evidence="13 14">
    <name type="scientific">Rosa chinensis</name>
    <name type="common">China rose</name>
    <dbReference type="NCBI Taxonomy" id="74649"/>
    <lineage>
        <taxon>Eukaryota</taxon>
        <taxon>Viridiplantae</taxon>
        <taxon>Streptophyta</taxon>
        <taxon>Embryophyta</taxon>
        <taxon>Tracheophyta</taxon>
        <taxon>Spermatophyta</taxon>
        <taxon>Magnoliopsida</taxon>
        <taxon>eudicotyledons</taxon>
        <taxon>Gunneridae</taxon>
        <taxon>Pentapetalae</taxon>
        <taxon>rosids</taxon>
        <taxon>fabids</taxon>
        <taxon>Rosales</taxon>
        <taxon>Rosaceae</taxon>
        <taxon>Rosoideae</taxon>
        <taxon>Rosoideae incertae sedis</taxon>
        <taxon>Rosa</taxon>
    </lineage>
</organism>
<dbReference type="PROSITE" id="PS50011">
    <property type="entry name" value="PROTEIN_KINASE_DOM"/>
    <property type="match status" value="1"/>
</dbReference>
<dbReference type="PANTHER" id="PTHR27002:SF1003">
    <property type="entry name" value="PROTEIN KINASE DOMAIN-CONTAINING PROTEIN"/>
    <property type="match status" value="1"/>
</dbReference>
<dbReference type="FunFam" id="3.30.200.20:FF:000195">
    <property type="entry name" value="G-type lectin S-receptor-like serine/threonine-protein kinase"/>
    <property type="match status" value="1"/>
</dbReference>
<keyword evidence="8" id="KW-1015">Disulfide bond</keyword>
<dbReference type="Gramene" id="PRQ60393">
    <property type="protein sequence ID" value="PRQ60393"/>
    <property type="gene ID" value="RchiOBHm_Chr1g0380681"/>
</dbReference>
<evidence type="ECO:0000256" key="11">
    <source>
        <dbReference type="ARBA" id="ARBA00048679"/>
    </source>
</evidence>
<keyword evidence="4" id="KW-0732">Signal</keyword>
<keyword evidence="7" id="KW-0067">ATP-binding</keyword>
<proteinExistence type="predicted"/>
<dbReference type="GO" id="GO:0004674">
    <property type="term" value="F:protein serine/threonine kinase activity"/>
    <property type="evidence" value="ECO:0007669"/>
    <property type="project" value="UniProtKB-KW"/>
</dbReference>
<name>A0A2P6SP18_ROSCH</name>
<evidence type="ECO:0000256" key="6">
    <source>
        <dbReference type="ARBA" id="ARBA00022777"/>
    </source>
</evidence>
<dbReference type="Proteomes" id="UP000238479">
    <property type="component" value="Chromosome 1"/>
</dbReference>
<feature type="domain" description="Protein kinase" evidence="12">
    <location>
        <begin position="28"/>
        <end position="139"/>
    </location>
</feature>
<sequence>MDYCEEEREDMELPLFDFTAIADATDNFSSNNKLGQGGFGPVYKGTLIGGKEIAVKRRSKESGQGMREFKNEVILIAKLQHRNLVKLLGCCIQNDEKMLIYEYTSNRIELGLLYIWYDPFQAQLHGFTVISSYMICHRI</sequence>
<dbReference type="Gene3D" id="3.30.200.20">
    <property type="entry name" value="Phosphorylase Kinase, domain 1"/>
    <property type="match status" value="1"/>
</dbReference>
<dbReference type="GO" id="GO:0005886">
    <property type="term" value="C:plasma membrane"/>
    <property type="evidence" value="ECO:0007669"/>
    <property type="project" value="TreeGrafter"/>
</dbReference>
<dbReference type="InterPro" id="IPR000719">
    <property type="entry name" value="Prot_kinase_dom"/>
</dbReference>
<keyword evidence="5" id="KW-0547">Nucleotide-binding</keyword>
<comment type="caution">
    <text evidence="13">The sequence shown here is derived from an EMBL/GenBank/DDBJ whole genome shotgun (WGS) entry which is preliminary data.</text>
</comment>
<comment type="catalytic activity">
    <reaction evidence="10">
        <text>L-threonyl-[protein] + ATP = O-phospho-L-threonyl-[protein] + ADP + H(+)</text>
        <dbReference type="Rhea" id="RHEA:46608"/>
        <dbReference type="Rhea" id="RHEA-COMP:11060"/>
        <dbReference type="Rhea" id="RHEA-COMP:11605"/>
        <dbReference type="ChEBI" id="CHEBI:15378"/>
        <dbReference type="ChEBI" id="CHEBI:30013"/>
        <dbReference type="ChEBI" id="CHEBI:30616"/>
        <dbReference type="ChEBI" id="CHEBI:61977"/>
        <dbReference type="ChEBI" id="CHEBI:456216"/>
        <dbReference type="EC" id="2.7.11.1"/>
    </reaction>
</comment>
<evidence type="ECO:0000256" key="7">
    <source>
        <dbReference type="ARBA" id="ARBA00022840"/>
    </source>
</evidence>
<evidence type="ECO:0000259" key="12">
    <source>
        <dbReference type="PROSITE" id="PS50011"/>
    </source>
</evidence>
<reference evidence="13 14" key="1">
    <citation type="journal article" date="2018" name="Nat. Genet.">
        <title>The Rosa genome provides new insights in the design of modern roses.</title>
        <authorList>
            <person name="Bendahmane M."/>
        </authorList>
    </citation>
    <scope>NUCLEOTIDE SEQUENCE [LARGE SCALE GENOMIC DNA]</scope>
    <source>
        <strain evidence="14">cv. Old Blush</strain>
    </source>
</reference>
<dbReference type="SUPFAM" id="SSF56112">
    <property type="entry name" value="Protein kinase-like (PK-like)"/>
    <property type="match status" value="1"/>
</dbReference>
<dbReference type="OMA" id="YMICHRI"/>
<protein>
    <recommendedName>
        <fullName evidence="1">non-specific serine/threonine protein kinase</fullName>
        <ecNumber evidence="1">2.7.11.1</ecNumber>
    </recommendedName>
</protein>
<dbReference type="GO" id="GO:0005524">
    <property type="term" value="F:ATP binding"/>
    <property type="evidence" value="ECO:0007669"/>
    <property type="project" value="UniProtKB-KW"/>
</dbReference>
<keyword evidence="14" id="KW-1185">Reference proteome</keyword>
<keyword evidence="3 13" id="KW-0808">Transferase</keyword>
<evidence type="ECO:0000256" key="9">
    <source>
        <dbReference type="ARBA" id="ARBA00023180"/>
    </source>
</evidence>
<dbReference type="Pfam" id="PF07714">
    <property type="entry name" value="PK_Tyr_Ser-Thr"/>
    <property type="match status" value="1"/>
</dbReference>
<dbReference type="EC" id="2.7.11.1" evidence="1"/>
<evidence type="ECO:0000256" key="2">
    <source>
        <dbReference type="ARBA" id="ARBA00022527"/>
    </source>
</evidence>
<evidence type="ECO:0000256" key="4">
    <source>
        <dbReference type="ARBA" id="ARBA00022729"/>
    </source>
</evidence>
<evidence type="ECO:0000313" key="13">
    <source>
        <dbReference type="EMBL" id="PRQ60393.1"/>
    </source>
</evidence>